<protein>
    <submittedName>
        <fullName evidence="1">Uncharacterized protein</fullName>
    </submittedName>
</protein>
<dbReference type="HOGENOM" id="CLU_1998582_0_0_1"/>
<keyword evidence="2" id="KW-1185">Reference proteome</keyword>
<dbReference type="Proteomes" id="UP000018721">
    <property type="component" value="Unassembled WGS sequence"/>
</dbReference>
<sequence>LQAPGSHTSYIHNVISLTQHDLNDNDILLFALHHLSLSSPPPPPHLQIPSFLSWASSFSSVCYAVCATTMATTNRTTSENCVANTAANASVSAVGIAATRTAPLRCLLLLQLCRSSFSQRRSSLQ</sequence>
<dbReference type="AlphaFoldDB" id="V9EZX8"/>
<gene>
    <name evidence="1" type="ORF">F443_11212</name>
</gene>
<dbReference type="EMBL" id="ANIZ01001924">
    <property type="protein sequence ID" value="ETI44053.1"/>
    <property type="molecule type" value="Genomic_DNA"/>
</dbReference>
<proteinExistence type="predicted"/>
<name>V9EZX8_PHYNI</name>
<evidence type="ECO:0000313" key="2">
    <source>
        <dbReference type="Proteomes" id="UP000018721"/>
    </source>
</evidence>
<evidence type="ECO:0000313" key="1">
    <source>
        <dbReference type="EMBL" id="ETI44053.1"/>
    </source>
</evidence>
<organism evidence="1 2">
    <name type="scientific">Phytophthora nicotianae P1569</name>
    <dbReference type="NCBI Taxonomy" id="1317065"/>
    <lineage>
        <taxon>Eukaryota</taxon>
        <taxon>Sar</taxon>
        <taxon>Stramenopiles</taxon>
        <taxon>Oomycota</taxon>
        <taxon>Peronosporomycetes</taxon>
        <taxon>Peronosporales</taxon>
        <taxon>Peronosporaceae</taxon>
        <taxon>Phytophthora</taxon>
    </lineage>
</organism>
<accession>V9EZX8</accession>
<reference evidence="1 2" key="1">
    <citation type="submission" date="2013-11" db="EMBL/GenBank/DDBJ databases">
        <title>The Genome Sequence of Phytophthora parasitica P1569.</title>
        <authorList>
            <consortium name="The Broad Institute Genomics Platform"/>
            <person name="Russ C."/>
            <person name="Tyler B."/>
            <person name="Panabieres F."/>
            <person name="Shan W."/>
            <person name="Tripathy S."/>
            <person name="Grunwald N."/>
            <person name="Machado M."/>
            <person name="Johnson C.S."/>
            <person name="Arredondo F."/>
            <person name="Hong C."/>
            <person name="Coffey M."/>
            <person name="Young S.K."/>
            <person name="Zeng Q."/>
            <person name="Gargeya S."/>
            <person name="Fitzgerald M."/>
            <person name="Abouelleil A."/>
            <person name="Alvarado L."/>
            <person name="Chapman S.B."/>
            <person name="Gainer-Dewar J."/>
            <person name="Goldberg J."/>
            <person name="Griggs A."/>
            <person name="Gujja S."/>
            <person name="Hansen M."/>
            <person name="Howarth C."/>
            <person name="Imamovic A."/>
            <person name="Ireland A."/>
            <person name="Larimer J."/>
            <person name="McCowan C."/>
            <person name="Murphy C."/>
            <person name="Pearson M."/>
            <person name="Poon T.W."/>
            <person name="Priest M."/>
            <person name="Roberts A."/>
            <person name="Saif S."/>
            <person name="Shea T."/>
            <person name="Sykes S."/>
            <person name="Wortman J."/>
            <person name="Nusbaum C."/>
            <person name="Birren B."/>
        </authorList>
    </citation>
    <scope>NUCLEOTIDE SEQUENCE [LARGE SCALE GENOMIC DNA]</scope>
    <source>
        <strain evidence="1 2">P1569</strain>
    </source>
</reference>
<comment type="caution">
    <text evidence="1">The sequence shown here is derived from an EMBL/GenBank/DDBJ whole genome shotgun (WGS) entry which is preliminary data.</text>
</comment>
<feature type="non-terminal residue" evidence="1">
    <location>
        <position position="1"/>
    </location>
</feature>